<feature type="domain" description="Putative restriction endonuclease" evidence="1">
    <location>
        <begin position="15"/>
        <end position="176"/>
    </location>
</feature>
<sequence length="187" mass="20045">MNALPQPVPEPMTAEEFLAWAAEHEARAELAGGRVIAMAPERYIHARTKGQVFRALEDAIRAAGLPCEALVDGMSVQVDAATVYEPDALVRCGGPLPPDLLAVPDPLILVEVVSPSSSRIDSTEKLGDYFRIPSVRHYLVVRAAARMVVHHARDQAGGIATRLLSQGRLTLNPPGLTLAMADLFPPA</sequence>
<name>A0ABT1DAA5_9PROT</name>
<dbReference type="InterPro" id="IPR011335">
    <property type="entry name" value="Restrct_endonuc-II-like"/>
</dbReference>
<organism evidence="2 3">
    <name type="scientific">Siccirubricoccus soli</name>
    <dbReference type="NCBI Taxonomy" id="2899147"/>
    <lineage>
        <taxon>Bacteria</taxon>
        <taxon>Pseudomonadati</taxon>
        <taxon>Pseudomonadota</taxon>
        <taxon>Alphaproteobacteria</taxon>
        <taxon>Acetobacterales</taxon>
        <taxon>Roseomonadaceae</taxon>
        <taxon>Siccirubricoccus</taxon>
    </lineage>
</organism>
<proteinExistence type="predicted"/>
<evidence type="ECO:0000259" key="1">
    <source>
        <dbReference type="Pfam" id="PF05685"/>
    </source>
</evidence>
<comment type="caution">
    <text evidence="2">The sequence shown here is derived from an EMBL/GenBank/DDBJ whole genome shotgun (WGS) entry which is preliminary data.</text>
</comment>
<gene>
    <name evidence="2" type="ORF">JYK14_22270</name>
</gene>
<evidence type="ECO:0000313" key="2">
    <source>
        <dbReference type="EMBL" id="MCO6418865.1"/>
    </source>
</evidence>
<keyword evidence="2" id="KW-0540">Nuclease</keyword>
<dbReference type="CDD" id="cd06260">
    <property type="entry name" value="DUF820-like"/>
    <property type="match status" value="1"/>
</dbReference>
<dbReference type="PANTHER" id="PTHR36558:SF1">
    <property type="entry name" value="RESTRICTION ENDONUCLEASE DOMAIN-CONTAINING PROTEIN-RELATED"/>
    <property type="match status" value="1"/>
</dbReference>
<dbReference type="EMBL" id="JAFIRR010000155">
    <property type="protein sequence ID" value="MCO6418865.1"/>
    <property type="molecule type" value="Genomic_DNA"/>
</dbReference>
<accession>A0ABT1DAA5</accession>
<protein>
    <submittedName>
        <fullName evidence="2">Uma2 family endonuclease</fullName>
    </submittedName>
</protein>
<reference evidence="2 3" key="1">
    <citation type="submission" date="2021-12" db="EMBL/GenBank/DDBJ databases">
        <title>Siccirubricoccus leaddurans sp. nov., a high concentration Zn2+ tolerance bacterium.</title>
        <authorList>
            <person name="Cao Y."/>
        </authorList>
    </citation>
    <scope>NUCLEOTIDE SEQUENCE [LARGE SCALE GENOMIC DNA]</scope>
    <source>
        <strain evidence="2 3">KC 17139</strain>
    </source>
</reference>
<keyword evidence="3" id="KW-1185">Reference proteome</keyword>
<dbReference type="GO" id="GO:0004519">
    <property type="term" value="F:endonuclease activity"/>
    <property type="evidence" value="ECO:0007669"/>
    <property type="project" value="UniProtKB-KW"/>
</dbReference>
<evidence type="ECO:0000313" key="3">
    <source>
        <dbReference type="Proteomes" id="UP001523392"/>
    </source>
</evidence>
<dbReference type="Pfam" id="PF05685">
    <property type="entry name" value="Uma2"/>
    <property type="match status" value="1"/>
</dbReference>
<dbReference type="SUPFAM" id="SSF52980">
    <property type="entry name" value="Restriction endonuclease-like"/>
    <property type="match status" value="1"/>
</dbReference>
<dbReference type="InterPro" id="IPR008538">
    <property type="entry name" value="Uma2"/>
</dbReference>
<dbReference type="Gene3D" id="3.90.1570.10">
    <property type="entry name" value="tt1808, chain A"/>
    <property type="match status" value="1"/>
</dbReference>
<dbReference type="Proteomes" id="UP001523392">
    <property type="component" value="Unassembled WGS sequence"/>
</dbReference>
<dbReference type="PANTHER" id="PTHR36558">
    <property type="entry name" value="GLR1098 PROTEIN"/>
    <property type="match status" value="1"/>
</dbReference>
<keyword evidence="2" id="KW-0255">Endonuclease</keyword>
<keyword evidence="2" id="KW-0378">Hydrolase</keyword>
<dbReference type="RefSeq" id="WP_252955493.1">
    <property type="nucleotide sequence ID" value="NZ_JAFIRR010000155.1"/>
</dbReference>
<dbReference type="InterPro" id="IPR012296">
    <property type="entry name" value="Nuclease_put_TT1808"/>
</dbReference>